<dbReference type="GO" id="GO:0046653">
    <property type="term" value="P:tetrahydrofolate metabolic process"/>
    <property type="evidence" value="ECO:0007669"/>
    <property type="project" value="InterPro"/>
</dbReference>
<dbReference type="EMBL" id="FCOM02000035">
    <property type="protein sequence ID" value="SAL80737.1"/>
    <property type="molecule type" value="Genomic_DNA"/>
</dbReference>
<dbReference type="SUPFAM" id="SSF54373">
    <property type="entry name" value="FAD-linked reductases, C-terminal domain"/>
    <property type="match status" value="1"/>
</dbReference>
<evidence type="ECO:0000256" key="11">
    <source>
        <dbReference type="ARBA" id="ARBA00044044"/>
    </source>
</evidence>
<keyword evidence="9" id="KW-0560">Oxidoreductase</keyword>
<keyword evidence="4" id="KW-0963">Cytoplasm</keyword>
<reference evidence="18" key="1">
    <citation type="submission" date="2016-01" db="EMBL/GenBank/DDBJ databases">
        <authorList>
            <person name="Peeters C."/>
        </authorList>
    </citation>
    <scope>NUCLEOTIDE SEQUENCE [LARGE SCALE GENOMIC DNA]</scope>
    <source>
        <strain evidence="18">LMG 29317</strain>
    </source>
</reference>
<evidence type="ECO:0000256" key="10">
    <source>
        <dbReference type="ARBA" id="ARBA00043973"/>
    </source>
</evidence>
<comment type="catalytic activity">
    <reaction evidence="15">
        <text>sarcosine + O2 + H2O = formaldehyde + glycine + H2O2</text>
        <dbReference type="Rhea" id="RHEA:13313"/>
        <dbReference type="ChEBI" id="CHEBI:15377"/>
        <dbReference type="ChEBI" id="CHEBI:15379"/>
        <dbReference type="ChEBI" id="CHEBI:16240"/>
        <dbReference type="ChEBI" id="CHEBI:16842"/>
        <dbReference type="ChEBI" id="CHEBI:57305"/>
        <dbReference type="ChEBI" id="CHEBI:57433"/>
    </reaction>
</comment>
<feature type="domain" description="Rhodanese" evidence="17">
    <location>
        <begin position="37"/>
        <end position="81"/>
    </location>
</feature>
<comment type="similarity">
    <text evidence="10">Belongs to the SoxB family.</text>
</comment>
<evidence type="ECO:0000256" key="13">
    <source>
        <dbReference type="ARBA" id="ARBA00044216"/>
    </source>
</evidence>
<sequence length="418" mass="45610">MGWKNYSLLSLVSGALTGHKHWQAAWRSPAPKRHYDVVIIGGGGHGLATAYYLAKEHGVTNVAVIEKGWIGGGNTGRNTTNVRSDYMFPESAALYDLALRLYEGMSKDVNFNIMLSQRGWVTLIHNHHQMESAYHKANWLRCNNVDGEIIDRETVQQMMPHLNLDANPRHPVLGAFLQRRGGTIRHDAVAWGYARAADRLGVDIIQNCEVKEFVKSGDKITEIITTQGKISCERVGMAVAGHSSVIAQQAGFSLPVTSRPLQAMVSEPVKPLLDHVVISPGTGVYINQTQKGELVMGGVLDLYHSYAQRGNFPTIEKVVTSAVEMFPIVGQLRLMRHWAGIVDIVPDSSPILGPTPVDNMFINCGWGTGGFKAIPAGGMLLAHSLGTGRTHPLAEKFGLDRFRSNRLIDEGAAAGIAH</sequence>
<comment type="cofactor">
    <cofactor evidence="2">
        <name>FAD</name>
        <dbReference type="ChEBI" id="CHEBI:57692"/>
    </cofactor>
</comment>
<dbReference type="Pfam" id="PF01266">
    <property type="entry name" value="DAO"/>
    <property type="match status" value="1"/>
</dbReference>
<dbReference type="GO" id="GO:0000166">
    <property type="term" value="F:nucleotide binding"/>
    <property type="evidence" value="ECO:0007669"/>
    <property type="project" value="UniProtKB-KW"/>
</dbReference>
<dbReference type="InterPro" id="IPR036188">
    <property type="entry name" value="FAD/NAD-bd_sf"/>
</dbReference>
<organism evidence="18 19">
    <name type="scientific">Caballeronia arvi</name>
    <dbReference type="NCBI Taxonomy" id="1777135"/>
    <lineage>
        <taxon>Bacteria</taxon>
        <taxon>Pseudomonadati</taxon>
        <taxon>Pseudomonadota</taxon>
        <taxon>Betaproteobacteria</taxon>
        <taxon>Burkholderiales</taxon>
        <taxon>Burkholderiaceae</taxon>
        <taxon>Caballeronia</taxon>
    </lineage>
</organism>
<dbReference type="Gene3D" id="3.30.9.10">
    <property type="entry name" value="D-Amino Acid Oxidase, subunit A, domain 2"/>
    <property type="match status" value="1"/>
</dbReference>
<keyword evidence="8" id="KW-0274">FAD</keyword>
<evidence type="ECO:0000256" key="5">
    <source>
        <dbReference type="ARBA" id="ARBA00022630"/>
    </source>
</evidence>
<dbReference type="EC" id="1.5.3.24" evidence="11"/>
<dbReference type="RefSeq" id="WP_061150058.1">
    <property type="nucleotide sequence ID" value="NZ_FCOM02000035.1"/>
</dbReference>
<comment type="caution">
    <text evidence="18">The sequence shown here is derived from an EMBL/GenBank/DDBJ whole genome shotgun (WGS) entry which is preliminary data.</text>
</comment>
<evidence type="ECO:0000256" key="7">
    <source>
        <dbReference type="ARBA" id="ARBA00022741"/>
    </source>
</evidence>
<evidence type="ECO:0000256" key="2">
    <source>
        <dbReference type="ARBA" id="ARBA00001974"/>
    </source>
</evidence>
<dbReference type="GO" id="GO:0005737">
    <property type="term" value="C:cytoplasm"/>
    <property type="evidence" value="ECO:0007669"/>
    <property type="project" value="UniProtKB-SubCell"/>
</dbReference>
<evidence type="ECO:0000256" key="12">
    <source>
        <dbReference type="ARBA" id="ARBA00044150"/>
    </source>
</evidence>
<evidence type="ECO:0000256" key="14">
    <source>
        <dbReference type="ARBA" id="ARBA00044295"/>
    </source>
</evidence>
<gene>
    <name evidence="18" type="ORF">AWB74_05776</name>
</gene>
<comment type="catalytic activity">
    <reaction evidence="16">
        <text>sarcosine + (6S)-5,6,7,8-tetrahydrofolate + O2 = (6R)-5,10-methylene-5,6,7,8-tetrahydrofolate + glycine + H2O2</text>
        <dbReference type="Rhea" id="RHEA:70455"/>
        <dbReference type="ChEBI" id="CHEBI:15379"/>
        <dbReference type="ChEBI" id="CHEBI:15636"/>
        <dbReference type="ChEBI" id="CHEBI:16240"/>
        <dbReference type="ChEBI" id="CHEBI:57305"/>
        <dbReference type="ChEBI" id="CHEBI:57433"/>
        <dbReference type="ChEBI" id="CHEBI:57453"/>
        <dbReference type="EC" id="1.5.3.24"/>
    </reaction>
</comment>
<dbReference type="GO" id="GO:0008115">
    <property type="term" value="F:sarcosine oxidase activity"/>
    <property type="evidence" value="ECO:0007669"/>
    <property type="project" value="InterPro"/>
</dbReference>
<protein>
    <recommendedName>
        <fullName evidence="12">Sarcosine oxidase subunit beta</fullName>
        <ecNumber evidence="11">1.5.3.24</ecNumber>
    </recommendedName>
    <alternativeName>
        <fullName evidence="13">Sarcosine oxidase (5,10-methylenetetrahydrofolate-forming) subunit beta</fullName>
    </alternativeName>
    <alternativeName>
        <fullName evidence="14">Tetrameric sarcosine oxidase subunit beta</fullName>
    </alternativeName>
</protein>
<dbReference type="PANTHER" id="PTHR13847:SF287">
    <property type="entry name" value="FAD-DEPENDENT OXIDOREDUCTASE DOMAIN-CONTAINING PROTEIN 1"/>
    <property type="match status" value="1"/>
</dbReference>
<evidence type="ECO:0000256" key="1">
    <source>
        <dbReference type="ARBA" id="ARBA00001917"/>
    </source>
</evidence>
<accession>A0A158KI12</accession>
<keyword evidence="5" id="KW-0285">Flavoprotein</keyword>
<evidence type="ECO:0000256" key="8">
    <source>
        <dbReference type="ARBA" id="ARBA00022827"/>
    </source>
</evidence>
<evidence type="ECO:0000313" key="19">
    <source>
        <dbReference type="Proteomes" id="UP000055019"/>
    </source>
</evidence>
<evidence type="ECO:0000259" key="17">
    <source>
        <dbReference type="PROSITE" id="PS50206"/>
    </source>
</evidence>
<evidence type="ECO:0000313" key="18">
    <source>
        <dbReference type="EMBL" id="SAL80737.1"/>
    </source>
</evidence>
<dbReference type="PANTHER" id="PTHR13847">
    <property type="entry name" value="SARCOSINE DEHYDROGENASE-RELATED"/>
    <property type="match status" value="1"/>
</dbReference>
<evidence type="ECO:0000256" key="16">
    <source>
        <dbReference type="ARBA" id="ARBA00048917"/>
    </source>
</evidence>
<dbReference type="Gene3D" id="3.50.50.60">
    <property type="entry name" value="FAD/NAD(P)-binding domain"/>
    <property type="match status" value="1"/>
</dbReference>
<proteinExistence type="inferred from homology"/>
<evidence type="ECO:0000256" key="3">
    <source>
        <dbReference type="ARBA" id="ARBA00004496"/>
    </source>
</evidence>
<dbReference type="PROSITE" id="PS50206">
    <property type="entry name" value="RHODANESE_3"/>
    <property type="match status" value="1"/>
</dbReference>
<evidence type="ECO:0000256" key="15">
    <source>
        <dbReference type="ARBA" id="ARBA00047316"/>
    </source>
</evidence>
<keyword evidence="7" id="KW-0547">Nucleotide-binding</keyword>
<dbReference type="AlphaFoldDB" id="A0A158KI12"/>
<dbReference type="InterPro" id="IPR001763">
    <property type="entry name" value="Rhodanese-like_dom"/>
</dbReference>
<dbReference type="SUPFAM" id="SSF51905">
    <property type="entry name" value="FAD/NAD(P)-binding domain"/>
    <property type="match status" value="1"/>
</dbReference>
<dbReference type="OrthoDB" id="9815989at2"/>
<evidence type="ECO:0000256" key="9">
    <source>
        <dbReference type="ARBA" id="ARBA00023002"/>
    </source>
</evidence>
<comment type="cofactor">
    <cofactor evidence="1">
        <name>FMN</name>
        <dbReference type="ChEBI" id="CHEBI:58210"/>
    </cofactor>
</comment>
<dbReference type="InterPro" id="IPR006278">
    <property type="entry name" value="SoxB"/>
</dbReference>
<keyword evidence="19" id="KW-1185">Reference proteome</keyword>
<evidence type="ECO:0000256" key="6">
    <source>
        <dbReference type="ARBA" id="ARBA00022643"/>
    </source>
</evidence>
<dbReference type="NCBIfam" id="TIGR01373">
    <property type="entry name" value="soxB"/>
    <property type="match status" value="1"/>
</dbReference>
<evidence type="ECO:0000256" key="4">
    <source>
        <dbReference type="ARBA" id="ARBA00022490"/>
    </source>
</evidence>
<dbReference type="Proteomes" id="UP000055019">
    <property type="component" value="Unassembled WGS sequence"/>
</dbReference>
<comment type="subcellular location">
    <subcellularLocation>
        <location evidence="3">Cytoplasm</location>
    </subcellularLocation>
</comment>
<dbReference type="InterPro" id="IPR006076">
    <property type="entry name" value="FAD-dep_OxRdtase"/>
</dbReference>
<name>A0A158KI12_9BURK</name>
<keyword evidence="6" id="KW-0288">FMN</keyword>